<name>A0ABN3W0B7_9ACTN</name>
<evidence type="ECO:0000313" key="2">
    <source>
        <dbReference type="EMBL" id="GAA2879133.1"/>
    </source>
</evidence>
<accession>A0ABN3W0B7</accession>
<gene>
    <name evidence="2" type="ORF">GCM10010517_41370</name>
</gene>
<feature type="domain" description="DUF397" evidence="1">
    <location>
        <begin position="26"/>
        <end position="89"/>
    </location>
</feature>
<dbReference type="Pfam" id="PF04149">
    <property type="entry name" value="DUF397"/>
    <property type="match status" value="1"/>
</dbReference>
<dbReference type="Proteomes" id="UP001500831">
    <property type="component" value="Unassembled WGS sequence"/>
</dbReference>
<proteinExistence type="predicted"/>
<reference evidence="2 3" key="1">
    <citation type="journal article" date="2019" name="Int. J. Syst. Evol. Microbiol.">
        <title>The Global Catalogue of Microorganisms (GCM) 10K type strain sequencing project: providing services to taxonomists for standard genome sequencing and annotation.</title>
        <authorList>
            <consortium name="The Broad Institute Genomics Platform"/>
            <consortium name="The Broad Institute Genome Sequencing Center for Infectious Disease"/>
            <person name="Wu L."/>
            <person name="Ma J."/>
        </authorList>
    </citation>
    <scope>NUCLEOTIDE SEQUENCE [LARGE SCALE GENOMIC DNA]</scope>
    <source>
        <strain evidence="2 3">JCM 6242</strain>
    </source>
</reference>
<keyword evidence="3" id="KW-1185">Reference proteome</keyword>
<comment type="caution">
    <text evidence="2">The sequence shown here is derived from an EMBL/GenBank/DDBJ whole genome shotgun (WGS) entry which is preliminary data.</text>
</comment>
<sequence>MDVSRIVWLKSSLSGNGSNCVEVGIWRKSSLSGSGQNCVEVRLADTASTAAEPTTDADRLFLVRDSKDPDGPVLSFTPSEWDAFITGIKGGAFADLA</sequence>
<organism evidence="2 3">
    <name type="scientific">Streptosporangium fragile</name>
    <dbReference type="NCBI Taxonomy" id="46186"/>
    <lineage>
        <taxon>Bacteria</taxon>
        <taxon>Bacillati</taxon>
        <taxon>Actinomycetota</taxon>
        <taxon>Actinomycetes</taxon>
        <taxon>Streptosporangiales</taxon>
        <taxon>Streptosporangiaceae</taxon>
        <taxon>Streptosporangium</taxon>
    </lineage>
</organism>
<protein>
    <submittedName>
        <fullName evidence="2">DUF397 domain-containing protein</fullName>
    </submittedName>
</protein>
<dbReference type="EMBL" id="BAAAVI010000028">
    <property type="protein sequence ID" value="GAA2879133.1"/>
    <property type="molecule type" value="Genomic_DNA"/>
</dbReference>
<dbReference type="InterPro" id="IPR007278">
    <property type="entry name" value="DUF397"/>
</dbReference>
<evidence type="ECO:0000259" key="1">
    <source>
        <dbReference type="Pfam" id="PF04149"/>
    </source>
</evidence>
<evidence type="ECO:0000313" key="3">
    <source>
        <dbReference type="Proteomes" id="UP001500831"/>
    </source>
</evidence>